<dbReference type="Pfam" id="PF11146">
    <property type="entry name" value="DUF2905"/>
    <property type="match status" value="1"/>
</dbReference>
<keyword evidence="3" id="KW-1185">Reference proteome</keyword>
<dbReference type="PANTHER" id="PTHR36443">
    <property type="entry name" value="BSR5223 PROTEIN"/>
    <property type="match status" value="1"/>
</dbReference>
<sequence>MMMVGAGLLIFGGLFWLLSQFISLGRLPGDISWQKGNVSFYFPLASSLLLSLILTLLLNLFGRR</sequence>
<reference evidence="2 3" key="1">
    <citation type="submission" date="2019-11" db="EMBL/GenBank/DDBJ databases">
        <title>Whole-genome sequence of a the green, strictly anaerobic photosynthetic bacterium Heliobacillus mobilis DSM 6151.</title>
        <authorList>
            <person name="Kyndt J.A."/>
            <person name="Meyer T.E."/>
        </authorList>
    </citation>
    <scope>NUCLEOTIDE SEQUENCE [LARGE SCALE GENOMIC DNA]</scope>
    <source>
        <strain evidence="2 3">DSM 6151</strain>
    </source>
</reference>
<evidence type="ECO:0000313" key="2">
    <source>
        <dbReference type="EMBL" id="MTV49705.1"/>
    </source>
</evidence>
<dbReference type="AlphaFoldDB" id="A0A6I3SLS8"/>
<comment type="caution">
    <text evidence="2">The sequence shown here is derived from an EMBL/GenBank/DDBJ whole genome shotgun (WGS) entry which is preliminary data.</text>
</comment>
<evidence type="ECO:0000256" key="1">
    <source>
        <dbReference type="SAM" id="Phobius"/>
    </source>
</evidence>
<dbReference type="Proteomes" id="UP000430670">
    <property type="component" value="Unassembled WGS sequence"/>
</dbReference>
<dbReference type="EMBL" id="WNKU01000014">
    <property type="protein sequence ID" value="MTV49705.1"/>
    <property type="molecule type" value="Genomic_DNA"/>
</dbReference>
<accession>A0A6I3SLS8</accession>
<name>A0A6I3SLS8_HELMO</name>
<dbReference type="PANTHER" id="PTHR36443:SF1">
    <property type="entry name" value="BSR5223 PROTEIN"/>
    <property type="match status" value="1"/>
</dbReference>
<keyword evidence="1" id="KW-1133">Transmembrane helix</keyword>
<protein>
    <submittedName>
        <fullName evidence="2">DUF2905 family protein</fullName>
    </submittedName>
</protein>
<feature type="transmembrane region" description="Helical" evidence="1">
    <location>
        <begin position="40"/>
        <end position="61"/>
    </location>
</feature>
<gene>
    <name evidence="2" type="ORF">GJ688_12055</name>
</gene>
<keyword evidence="1" id="KW-0812">Transmembrane</keyword>
<dbReference type="InterPro" id="IPR021320">
    <property type="entry name" value="DUF2905"/>
</dbReference>
<keyword evidence="1" id="KW-0472">Membrane</keyword>
<organism evidence="2 3">
    <name type="scientific">Heliobacterium mobile</name>
    <name type="common">Heliobacillus mobilis</name>
    <dbReference type="NCBI Taxonomy" id="28064"/>
    <lineage>
        <taxon>Bacteria</taxon>
        <taxon>Bacillati</taxon>
        <taxon>Bacillota</taxon>
        <taxon>Clostridia</taxon>
        <taxon>Eubacteriales</taxon>
        <taxon>Heliobacteriaceae</taxon>
        <taxon>Heliobacterium</taxon>
    </lineage>
</organism>
<evidence type="ECO:0000313" key="3">
    <source>
        <dbReference type="Proteomes" id="UP000430670"/>
    </source>
</evidence>
<proteinExistence type="predicted"/>